<dbReference type="InterPro" id="IPR041796">
    <property type="entry name" value="Mre11_N"/>
</dbReference>
<evidence type="ECO:0000259" key="9">
    <source>
        <dbReference type="Pfam" id="PF12320"/>
    </source>
</evidence>
<dbReference type="GO" id="GO:0008408">
    <property type="term" value="F:3'-5' exonuclease activity"/>
    <property type="evidence" value="ECO:0007669"/>
    <property type="project" value="InterPro"/>
</dbReference>
<comment type="caution">
    <text evidence="10">The sequence shown here is derived from an EMBL/GenBank/DDBJ whole genome shotgun (WGS) entry which is preliminary data.</text>
</comment>
<evidence type="ECO:0000256" key="4">
    <source>
        <dbReference type="ARBA" id="ARBA00022722"/>
    </source>
</evidence>
<dbReference type="Pfam" id="PF00149">
    <property type="entry name" value="Metallophos"/>
    <property type="match status" value="1"/>
</dbReference>
<comment type="subunit">
    <text evidence="2 7">Heterodimer of SbcC and SbcD.</text>
</comment>
<keyword evidence="4 7" id="KW-0540">Nuclease</keyword>
<keyword evidence="7" id="KW-0233">DNA recombination</keyword>
<keyword evidence="5 7" id="KW-0378">Hydrolase</keyword>
<accession>A0A4R1EZY4</accession>
<feature type="domain" description="Calcineurin-like phosphoesterase" evidence="8">
    <location>
        <begin position="1"/>
        <end position="220"/>
    </location>
</feature>
<evidence type="ECO:0000313" key="11">
    <source>
        <dbReference type="Proteomes" id="UP000294887"/>
    </source>
</evidence>
<reference evidence="10 11" key="1">
    <citation type="submission" date="2019-03" db="EMBL/GenBank/DDBJ databases">
        <title>Genomic Encyclopedia of Type Strains, Phase IV (KMG-IV): sequencing the most valuable type-strain genomes for metagenomic binning, comparative biology and taxonomic classification.</title>
        <authorList>
            <person name="Goeker M."/>
        </authorList>
    </citation>
    <scope>NUCLEOTIDE SEQUENCE [LARGE SCALE GENOMIC DNA]</scope>
    <source>
        <strain evidence="10 11">DSM 24830</strain>
    </source>
</reference>
<dbReference type="InterPro" id="IPR029052">
    <property type="entry name" value="Metallo-depent_PP-like"/>
</dbReference>
<dbReference type="Proteomes" id="UP000294887">
    <property type="component" value="Unassembled WGS sequence"/>
</dbReference>
<dbReference type="Pfam" id="PF12320">
    <property type="entry name" value="SbcD_C"/>
    <property type="match status" value="1"/>
</dbReference>
<comment type="similarity">
    <text evidence="1 7">Belongs to the SbcD family.</text>
</comment>
<dbReference type="GO" id="GO:0006260">
    <property type="term" value="P:DNA replication"/>
    <property type="evidence" value="ECO:0007669"/>
    <property type="project" value="UniProtKB-KW"/>
</dbReference>
<keyword evidence="11" id="KW-1185">Reference proteome</keyword>
<evidence type="ECO:0000256" key="6">
    <source>
        <dbReference type="ARBA" id="ARBA00022839"/>
    </source>
</evidence>
<keyword evidence="7" id="KW-0255">Endonuclease</keyword>
<dbReference type="InterPro" id="IPR026843">
    <property type="entry name" value="SbcD_C"/>
</dbReference>
<dbReference type="CDD" id="cd00840">
    <property type="entry name" value="MPP_Mre11_N"/>
    <property type="match status" value="1"/>
</dbReference>
<dbReference type="GO" id="GO:0004519">
    <property type="term" value="F:endonuclease activity"/>
    <property type="evidence" value="ECO:0007669"/>
    <property type="project" value="UniProtKB-KW"/>
</dbReference>
<evidence type="ECO:0000256" key="2">
    <source>
        <dbReference type="ARBA" id="ARBA00011322"/>
    </source>
</evidence>
<evidence type="ECO:0000256" key="1">
    <source>
        <dbReference type="ARBA" id="ARBA00010555"/>
    </source>
</evidence>
<proteinExistence type="inferred from homology"/>
<dbReference type="PANTHER" id="PTHR30337:SF0">
    <property type="entry name" value="NUCLEASE SBCCD SUBUNIT D"/>
    <property type="match status" value="1"/>
</dbReference>
<dbReference type="SUPFAM" id="SSF56300">
    <property type="entry name" value="Metallo-dependent phosphatases"/>
    <property type="match status" value="1"/>
</dbReference>
<evidence type="ECO:0000259" key="8">
    <source>
        <dbReference type="Pfam" id="PF00149"/>
    </source>
</evidence>
<dbReference type="PANTHER" id="PTHR30337">
    <property type="entry name" value="COMPONENT OF ATP-DEPENDENT DSDNA EXONUCLEASE"/>
    <property type="match status" value="1"/>
</dbReference>
<dbReference type="Gene3D" id="3.60.21.10">
    <property type="match status" value="1"/>
</dbReference>
<sequence length="385" mass="43210">MRILHTSDWHIGRQFHNVSLVDDQAYVLDQIIDIAKSEAVDVVIIAGDIYDRAIPPASAVSLVDKTLNQLCNVLDIPVIMIAGNHDSPERLSFGSRQLSQANLYITGPLSKKVETVVLNDAFGEVTFYSIPYADPATVRSVFVEDDDDSADLRTHDQCMARIIKEIPDHKKQRSVAISHCFLAGGDGCESERPLSVGGAEHVTTKHFKSFNYTALGHLHSQQHRTEKNIRYSGSILKYSFSEEHHNKSITLVDMDEKGECEIKQVGLKALHDMRSISGAFDEIIEAAKTDKHPEDYLLISLTDKHAILDPMGKLRQVYPNVLHLERPGLMSSGEQKLAHRDLLKKGELSMFKDFYNQVQDQALDKDQEKVLETILDEIHSNNEAD</sequence>
<keyword evidence="7" id="KW-0235">DNA replication</keyword>
<dbReference type="EMBL" id="SMFQ01000004">
    <property type="protein sequence ID" value="TCJ84798.1"/>
    <property type="molecule type" value="Genomic_DNA"/>
</dbReference>
<name>A0A4R1EZY4_9GAMM</name>
<dbReference type="NCBIfam" id="TIGR00619">
    <property type="entry name" value="sbcd"/>
    <property type="match status" value="1"/>
</dbReference>
<evidence type="ECO:0000313" key="10">
    <source>
        <dbReference type="EMBL" id="TCJ84798.1"/>
    </source>
</evidence>
<gene>
    <name evidence="7" type="primary">sbcD</name>
    <name evidence="10" type="ORF">EV695_2759</name>
</gene>
<dbReference type="GO" id="GO:0006310">
    <property type="term" value="P:DNA recombination"/>
    <property type="evidence" value="ECO:0007669"/>
    <property type="project" value="UniProtKB-KW"/>
</dbReference>
<evidence type="ECO:0000256" key="7">
    <source>
        <dbReference type="RuleBase" id="RU363069"/>
    </source>
</evidence>
<evidence type="ECO:0000256" key="3">
    <source>
        <dbReference type="ARBA" id="ARBA00013365"/>
    </source>
</evidence>
<dbReference type="InterPro" id="IPR050535">
    <property type="entry name" value="DNA_Repair-Maintenance_Comp"/>
</dbReference>
<keyword evidence="6 7" id="KW-0269">Exonuclease</keyword>
<dbReference type="RefSeq" id="WP_131906533.1">
    <property type="nucleotide sequence ID" value="NZ_BAAAFU010000006.1"/>
</dbReference>
<evidence type="ECO:0000256" key="5">
    <source>
        <dbReference type="ARBA" id="ARBA00022801"/>
    </source>
</evidence>
<comment type="function">
    <text evidence="7">SbcCD cleaves DNA hairpin structures. These structures can inhibit DNA replication and are intermediates in certain DNA recombination reactions. The complex acts as a 3'-&gt;5' double strand exonuclease that can open hairpins. It also has a 5' single-strand endonuclease activity.</text>
</comment>
<dbReference type="InterPro" id="IPR004593">
    <property type="entry name" value="SbcD"/>
</dbReference>
<dbReference type="OrthoDB" id="9773856at2"/>
<protein>
    <recommendedName>
        <fullName evidence="3 7">Nuclease SbcCD subunit D</fullName>
    </recommendedName>
</protein>
<dbReference type="InterPro" id="IPR004843">
    <property type="entry name" value="Calcineurin-like_PHP"/>
</dbReference>
<feature type="domain" description="Nuclease SbcCD subunit D C-terminal" evidence="9">
    <location>
        <begin position="271"/>
        <end position="358"/>
    </location>
</feature>
<organism evidence="10 11">
    <name type="scientific">Cocleimonas flava</name>
    <dbReference type="NCBI Taxonomy" id="634765"/>
    <lineage>
        <taxon>Bacteria</taxon>
        <taxon>Pseudomonadati</taxon>
        <taxon>Pseudomonadota</taxon>
        <taxon>Gammaproteobacteria</taxon>
        <taxon>Thiotrichales</taxon>
        <taxon>Thiotrichaceae</taxon>
        <taxon>Cocleimonas</taxon>
    </lineage>
</organism>
<dbReference type="AlphaFoldDB" id="A0A4R1EZY4"/>